<dbReference type="EMBL" id="LSRX01000027">
    <property type="protein sequence ID" value="OLQ13492.1"/>
    <property type="molecule type" value="Genomic_DNA"/>
</dbReference>
<dbReference type="EC" id="2.7.11.1" evidence="2"/>
<keyword evidence="16" id="KW-1185">Reference proteome</keyword>
<protein>
    <recommendedName>
        <fullName evidence="2">non-specific serine/threonine protein kinase</fullName>
        <ecNumber evidence="2">2.7.11.1</ecNumber>
    </recommendedName>
    <alternativeName>
        <fullName evidence="12">Fused homolog</fullName>
    </alternativeName>
</protein>
<dbReference type="InterPro" id="IPR017441">
    <property type="entry name" value="Protein_kinase_ATP_BS"/>
</dbReference>
<keyword evidence="7 15" id="KW-0418">Kinase</keyword>
<dbReference type="InterPro" id="IPR011989">
    <property type="entry name" value="ARM-like"/>
</dbReference>
<keyword evidence="8 13" id="KW-0067">ATP-binding</keyword>
<evidence type="ECO:0000256" key="6">
    <source>
        <dbReference type="ARBA" id="ARBA00022741"/>
    </source>
</evidence>
<evidence type="ECO:0000256" key="1">
    <source>
        <dbReference type="ARBA" id="ARBA00004245"/>
    </source>
</evidence>
<evidence type="ECO:0000256" key="4">
    <source>
        <dbReference type="ARBA" id="ARBA00022527"/>
    </source>
</evidence>
<dbReference type="Gene3D" id="1.25.10.10">
    <property type="entry name" value="Leucine-rich Repeat Variant"/>
    <property type="match status" value="1"/>
</dbReference>
<dbReference type="SUPFAM" id="SSF56112">
    <property type="entry name" value="Protein kinase-like (PK-like)"/>
    <property type="match status" value="1"/>
</dbReference>
<keyword evidence="4" id="KW-0723">Serine/threonine-protein kinase</keyword>
<comment type="subcellular location">
    <subcellularLocation>
        <location evidence="1">Cytoplasm</location>
        <location evidence="1">Cytoskeleton</location>
    </subcellularLocation>
</comment>
<comment type="caution">
    <text evidence="15">The sequence shown here is derived from an EMBL/GenBank/DDBJ whole genome shotgun (WGS) entry which is preliminary data.</text>
</comment>
<evidence type="ECO:0000259" key="14">
    <source>
        <dbReference type="PROSITE" id="PS50011"/>
    </source>
</evidence>
<dbReference type="PANTHER" id="PTHR22983">
    <property type="entry name" value="PROTEIN KINASE RELATED"/>
    <property type="match status" value="1"/>
</dbReference>
<feature type="domain" description="Protein kinase" evidence="14">
    <location>
        <begin position="4"/>
        <end position="254"/>
    </location>
</feature>
<dbReference type="SMART" id="SM00185">
    <property type="entry name" value="ARM"/>
    <property type="match status" value="4"/>
</dbReference>
<dbReference type="InterPro" id="IPR011009">
    <property type="entry name" value="Kinase-like_dom_sf"/>
</dbReference>
<dbReference type="PROSITE" id="PS00107">
    <property type="entry name" value="PROTEIN_KINASE_ATP"/>
    <property type="match status" value="1"/>
</dbReference>
<organism evidence="15 16">
    <name type="scientific">Symbiodinium microadriaticum</name>
    <name type="common">Dinoflagellate</name>
    <name type="synonym">Zooxanthella microadriatica</name>
    <dbReference type="NCBI Taxonomy" id="2951"/>
    <lineage>
        <taxon>Eukaryota</taxon>
        <taxon>Sar</taxon>
        <taxon>Alveolata</taxon>
        <taxon>Dinophyceae</taxon>
        <taxon>Suessiales</taxon>
        <taxon>Symbiodiniaceae</taxon>
        <taxon>Symbiodinium</taxon>
    </lineage>
</organism>
<dbReference type="GO" id="GO:0005856">
    <property type="term" value="C:cytoskeleton"/>
    <property type="evidence" value="ECO:0007669"/>
    <property type="project" value="UniProtKB-SubCell"/>
</dbReference>
<dbReference type="InterPro" id="IPR000719">
    <property type="entry name" value="Prot_kinase_dom"/>
</dbReference>
<proteinExistence type="predicted"/>
<keyword evidence="6 13" id="KW-0547">Nucleotide-binding</keyword>
<evidence type="ECO:0000256" key="10">
    <source>
        <dbReference type="ARBA" id="ARBA00047899"/>
    </source>
</evidence>
<keyword evidence="9" id="KW-0206">Cytoskeleton</keyword>
<dbReference type="Pfam" id="PF00069">
    <property type="entry name" value="Pkinase"/>
    <property type="match status" value="1"/>
</dbReference>
<dbReference type="InterPro" id="IPR016024">
    <property type="entry name" value="ARM-type_fold"/>
</dbReference>
<dbReference type="PROSITE" id="PS00108">
    <property type="entry name" value="PROTEIN_KINASE_ST"/>
    <property type="match status" value="1"/>
</dbReference>
<feature type="binding site" evidence="13">
    <location>
        <position position="33"/>
    </location>
    <ligand>
        <name>ATP</name>
        <dbReference type="ChEBI" id="CHEBI:30616"/>
    </ligand>
</feature>
<dbReference type="AlphaFoldDB" id="A0A1Q9F1L3"/>
<dbReference type="InterPro" id="IPR008271">
    <property type="entry name" value="Ser/Thr_kinase_AS"/>
</dbReference>
<dbReference type="PANTHER" id="PTHR22983:SF6">
    <property type="entry name" value="SERINE_THREONINE-PROTEIN KINASE 36"/>
    <property type="match status" value="1"/>
</dbReference>
<dbReference type="Pfam" id="PF00514">
    <property type="entry name" value="Arm"/>
    <property type="match status" value="1"/>
</dbReference>
<dbReference type="GO" id="GO:0004674">
    <property type="term" value="F:protein serine/threonine kinase activity"/>
    <property type="evidence" value="ECO:0007669"/>
    <property type="project" value="UniProtKB-KW"/>
</dbReference>
<accession>A0A1Q9F1L3</accession>
<dbReference type="SMART" id="SM00220">
    <property type="entry name" value="S_TKc"/>
    <property type="match status" value="1"/>
</dbReference>
<evidence type="ECO:0000256" key="11">
    <source>
        <dbReference type="ARBA" id="ARBA00048679"/>
    </source>
</evidence>
<sequence length="708" mass="78894">MENYHVLHLVGQGCFGKVYKGRRRHTGQIVAMKFISKRGKPEKDQQQLRLEIGILQRLEHENIIRLLDWFETNTDFVVVTQFAHGELFEIFQDDKRLPEAEVSNIARQLVKALNYLHSQKVIHRDMKPQNVLIGSNGTVKLCDFGFARAMSSDTTVLTSIKGTPLYMAPELVQERPYDGSVDLWSLGVICYELFVGQPPFYTNSLVSLVRLIVQKPVRYPESMSETFRSFLQGLLQKDPKQRLGWPDLLHHPFVRDPDALPAPMPSAPSRKELELLQPPEPWEAAAKHPDESIDFAVELNVLNGALRSVHPEQLSPRNLVRLVAVLAAWKDFLEPTLVTLKSGMLLLKHLVKLPNANTAGIPWGCAVQAALELLLRLFESVAKDERMTDLHTELQTHRTITTIMQFLAGAPVDPGNDSLTPAVSSALQLLVALVLHHHLLAFEFVQHGGLQMVVSRRLLSPGLATGSAVSAMAVSDVLVIISQLARLSREYYPLLRSMNLCIALRDLLSCGNASVRAKALNAVGNMVRHSDEFYESMLEDGVLSRLIELCGDSDSACRKFASFALGNSAFHSDALYRDLAPAVPRLLRLLQDVEEKTRANAAGAIGNLVRNSNELCPVMVREGAAQGLCELILSRCPRRAEPVDKLVADSSVKIALFSLGNLAVYSECRAELNCSTQVRELCHYLMKITQPDDIVHKYSGRLLQKLSR</sequence>
<comment type="catalytic activity">
    <reaction evidence="10">
        <text>L-threonyl-[protein] + ATP = O-phospho-L-threonyl-[protein] + ADP + H(+)</text>
        <dbReference type="Rhea" id="RHEA:46608"/>
        <dbReference type="Rhea" id="RHEA-COMP:11060"/>
        <dbReference type="Rhea" id="RHEA-COMP:11605"/>
        <dbReference type="ChEBI" id="CHEBI:15378"/>
        <dbReference type="ChEBI" id="CHEBI:30013"/>
        <dbReference type="ChEBI" id="CHEBI:30616"/>
        <dbReference type="ChEBI" id="CHEBI:61977"/>
        <dbReference type="ChEBI" id="CHEBI:456216"/>
        <dbReference type="EC" id="2.7.11.1"/>
    </reaction>
</comment>
<gene>
    <name evidence="15" type="primary">TIO</name>
    <name evidence="15" type="ORF">AK812_SmicGene2476</name>
</gene>
<evidence type="ECO:0000256" key="3">
    <source>
        <dbReference type="ARBA" id="ARBA00022490"/>
    </source>
</evidence>
<evidence type="ECO:0000256" key="5">
    <source>
        <dbReference type="ARBA" id="ARBA00022679"/>
    </source>
</evidence>
<dbReference type="FunFam" id="1.10.510.10:FF:000292">
    <property type="entry name" value="Serine/threonine-protein kinase 36"/>
    <property type="match status" value="1"/>
</dbReference>
<dbReference type="Proteomes" id="UP000186817">
    <property type="component" value="Unassembled WGS sequence"/>
</dbReference>
<reference evidence="15 16" key="1">
    <citation type="submission" date="2016-02" db="EMBL/GenBank/DDBJ databases">
        <title>Genome analysis of coral dinoflagellate symbionts highlights evolutionary adaptations to a symbiotic lifestyle.</title>
        <authorList>
            <person name="Aranda M."/>
            <person name="Li Y."/>
            <person name="Liew Y.J."/>
            <person name="Baumgarten S."/>
            <person name="Simakov O."/>
            <person name="Wilson M."/>
            <person name="Piel J."/>
            <person name="Ashoor H."/>
            <person name="Bougouffa S."/>
            <person name="Bajic V.B."/>
            <person name="Ryu T."/>
            <person name="Ravasi T."/>
            <person name="Bayer T."/>
            <person name="Micklem G."/>
            <person name="Kim H."/>
            <person name="Bhak J."/>
            <person name="Lajeunesse T.C."/>
            <person name="Voolstra C.R."/>
        </authorList>
    </citation>
    <scope>NUCLEOTIDE SEQUENCE [LARGE SCALE GENOMIC DNA]</scope>
    <source>
        <strain evidence="15 16">CCMP2467</strain>
    </source>
</reference>
<evidence type="ECO:0000256" key="9">
    <source>
        <dbReference type="ARBA" id="ARBA00023212"/>
    </source>
</evidence>
<name>A0A1Q9F1L3_SYMMI</name>
<evidence type="ECO:0000313" key="16">
    <source>
        <dbReference type="Proteomes" id="UP000186817"/>
    </source>
</evidence>
<evidence type="ECO:0000256" key="8">
    <source>
        <dbReference type="ARBA" id="ARBA00022840"/>
    </source>
</evidence>
<dbReference type="PROSITE" id="PS50011">
    <property type="entry name" value="PROTEIN_KINASE_DOM"/>
    <property type="match status" value="1"/>
</dbReference>
<evidence type="ECO:0000313" key="15">
    <source>
        <dbReference type="EMBL" id="OLQ13492.1"/>
    </source>
</evidence>
<dbReference type="CDD" id="cd14002">
    <property type="entry name" value="STKc_STK36"/>
    <property type="match status" value="1"/>
</dbReference>
<dbReference type="GO" id="GO:0005737">
    <property type="term" value="C:cytoplasm"/>
    <property type="evidence" value="ECO:0007669"/>
    <property type="project" value="UniProtKB-ARBA"/>
</dbReference>
<keyword evidence="5" id="KW-0808">Transferase</keyword>
<evidence type="ECO:0000256" key="13">
    <source>
        <dbReference type="PROSITE-ProRule" id="PRU10141"/>
    </source>
</evidence>
<keyword evidence="3" id="KW-0963">Cytoplasm</keyword>
<dbReference type="OrthoDB" id="266718at2759"/>
<dbReference type="Gene3D" id="1.10.510.10">
    <property type="entry name" value="Transferase(Phosphotransferase) domain 1"/>
    <property type="match status" value="1"/>
</dbReference>
<dbReference type="SUPFAM" id="SSF48371">
    <property type="entry name" value="ARM repeat"/>
    <property type="match status" value="1"/>
</dbReference>
<evidence type="ECO:0000256" key="7">
    <source>
        <dbReference type="ARBA" id="ARBA00022777"/>
    </source>
</evidence>
<evidence type="ECO:0000256" key="12">
    <source>
        <dbReference type="ARBA" id="ARBA00075375"/>
    </source>
</evidence>
<dbReference type="InterPro" id="IPR000225">
    <property type="entry name" value="Armadillo"/>
</dbReference>
<comment type="catalytic activity">
    <reaction evidence="11">
        <text>L-seryl-[protein] + ATP = O-phospho-L-seryl-[protein] + ADP + H(+)</text>
        <dbReference type="Rhea" id="RHEA:17989"/>
        <dbReference type="Rhea" id="RHEA-COMP:9863"/>
        <dbReference type="Rhea" id="RHEA-COMP:11604"/>
        <dbReference type="ChEBI" id="CHEBI:15378"/>
        <dbReference type="ChEBI" id="CHEBI:29999"/>
        <dbReference type="ChEBI" id="CHEBI:30616"/>
        <dbReference type="ChEBI" id="CHEBI:83421"/>
        <dbReference type="ChEBI" id="CHEBI:456216"/>
        <dbReference type="EC" id="2.7.11.1"/>
    </reaction>
</comment>
<evidence type="ECO:0000256" key="2">
    <source>
        <dbReference type="ARBA" id="ARBA00012513"/>
    </source>
</evidence>
<dbReference type="FunFam" id="3.30.200.20:FF:000042">
    <property type="entry name" value="Aurora kinase A"/>
    <property type="match status" value="1"/>
</dbReference>
<dbReference type="GO" id="GO:0005524">
    <property type="term" value="F:ATP binding"/>
    <property type="evidence" value="ECO:0007669"/>
    <property type="project" value="UniProtKB-UniRule"/>
</dbReference>